<keyword evidence="1 8" id="KW-0808">Transferase</keyword>
<dbReference type="Pfam" id="PF07714">
    <property type="entry name" value="PK_Tyr_Ser-Thr"/>
    <property type="match status" value="1"/>
</dbReference>
<dbReference type="GO" id="GO:0005524">
    <property type="term" value="F:ATP binding"/>
    <property type="evidence" value="ECO:0007669"/>
    <property type="project" value="UniProtKB-KW"/>
</dbReference>
<feature type="domain" description="Protein kinase" evidence="11">
    <location>
        <begin position="246"/>
        <end position="509"/>
    </location>
</feature>
<feature type="domain" description="SH2" evidence="10">
    <location>
        <begin position="130"/>
        <end position="227"/>
    </location>
</feature>
<dbReference type="InterPro" id="IPR020635">
    <property type="entry name" value="Tyr_kinase_cat_dom"/>
</dbReference>
<keyword evidence="3 8" id="KW-0418">Kinase</keyword>
<dbReference type="Proteomes" id="UP001497623">
    <property type="component" value="Unassembled WGS sequence"/>
</dbReference>
<keyword evidence="2 8" id="KW-0547">Nucleotide-binding</keyword>
<evidence type="ECO:0000313" key="12">
    <source>
        <dbReference type="EMBL" id="CAL4149440.1"/>
    </source>
</evidence>
<evidence type="ECO:0000259" key="11">
    <source>
        <dbReference type="PROSITE" id="PS50011"/>
    </source>
</evidence>
<dbReference type="PROSITE" id="PS50001">
    <property type="entry name" value="SH2"/>
    <property type="match status" value="1"/>
</dbReference>
<dbReference type="FunFam" id="1.10.510.10:FF:000554">
    <property type="entry name" value="Predicted protein"/>
    <property type="match status" value="1"/>
</dbReference>
<reference evidence="12 13" key="1">
    <citation type="submission" date="2024-05" db="EMBL/GenBank/DDBJ databases">
        <authorList>
            <person name="Wallberg A."/>
        </authorList>
    </citation>
    <scope>NUCLEOTIDE SEQUENCE [LARGE SCALE GENOMIC DNA]</scope>
</reference>
<dbReference type="InterPro" id="IPR011009">
    <property type="entry name" value="Kinase-like_dom_sf"/>
</dbReference>
<dbReference type="PANTHER" id="PTHR24418">
    <property type="entry name" value="TYROSINE-PROTEIN KINASE"/>
    <property type="match status" value="1"/>
</dbReference>
<dbReference type="PRINTS" id="PR00109">
    <property type="entry name" value="TYRKINASE"/>
</dbReference>
<comment type="caution">
    <text evidence="12">The sequence shown here is derived from an EMBL/GenBank/DDBJ whole genome shotgun (WGS) entry which is preliminary data.</text>
</comment>
<dbReference type="Gene3D" id="3.30.505.10">
    <property type="entry name" value="SH2 domain"/>
    <property type="match status" value="1"/>
</dbReference>
<feature type="compositionally biased region" description="Polar residues" evidence="9">
    <location>
        <begin position="1"/>
        <end position="21"/>
    </location>
</feature>
<dbReference type="PROSITE" id="PS50011">
    <property type="entry name" value="PROTEIN_KINASE_DOM"/>
    <property type="match status" value="1"/>
</dbReference>
<feature type="non-terminal residue" evidence="12">
    <location>
        <position position="1"/>
    </location>
</feature>
<feature type="non-terminal residue" evidence="12">
    <location>
        <position position="513"/>
    </location>
</feature>
<keyword evidence="4 8" id="KW-0067">ATP-binding</keyword>
<proteinExistence type="inferred from homology"/>
<keyword evidence="13" id="KW-1185">Reference proteome</keyword>
<dbReference type="AlphaFoldDB" id="A0AAV2S0R0"/>
<comment type="catalytic activity">
    <reaction evidence="6 8">
        <text>L-tyrosyl-[protein] + ATP = O-phospho-L-tyrosyl-[protein] + ADP + H(+)</text>
        <dbReference type="Rhea" id="RHEA:10596"/>
        <dbReference type="Rhea" id="RHEA-COMP:10136"/>
        <dbReference type="Rhea" id="RHEA-COMP:20101"/>
        <dbReference type="ChEBI" id="CHEBI:15378"/>
        <dbReference type="ChEBI" id="CHEBI:30616"/>
        <dbReference type="ChEBI" id="CHEBI:46858"/>
        <dbReference type="ChEBI" id="CHEBI:61978"/>
        <dbReference type="ChEBI" id="CHEBI:456216"/>
        <dbReference type="EC" id="2.7.10.2"/>
    </reaction>
</comment>
<dbReference type="PRINTS" id="PR00401">
    <property type="entry name" value="SH2DOMAIN"/>
</dbReference>
<dbReference type="SMART" id="SM00219">
    <property type="entry name" value="TyrKc"/>
    <property type="match status" value="1"/>
</dbReference>
<organism evidence="12 13">
    <name type="scientific">Meganyctiphanes norvegica</name>
    <name type="common">Northern krill</name>
    <name type="synonym">Thysanopoda norvegica</name>
    <dbReference type="NCBI Taxonomy" id="48144"/>
    <lineage>
        <taxon>Eukaryota</taxon>
        <taxon>Metazoa</taxon>
        <taxon>Ecdysozoa</taxon>
        <taxon>Arthropoda</taxon>
        <taxon>Crustacea</taxon>
        <taxon>Multicrustacea</taxon>
        <taxon>Malacostraca</taxon>
        <taxon>Eumalacostraca</taxon>
        <taxon>Eucarida</taxon>
        <taxon>Euphausiacea</taxon>
        <taxon>Euphausiidae</taxon>
        <taxon>Meganyctiphanes</taxon>
    </lineage>
</organism>
<keyword evidence="7" id="KW-0727">SH2 domain</keyword>
<keyword evidence="5 8" id="KW-0829">Tyrosine-protein kinase</keyword>
<evidence type="ECO:0000313" key="13">
    <source>
        <dbReference type="Proteomes" id="UP001497623"/>
    </source>
</evidence>
<evidence type="ECO:0000256" key="1">
    <source>
        <dbReference type="ARBA" id="ARBA00022679"/>
    </source>
</evidence>
<dbReference type="InterPro" id="IPR050198">
    <property type="entry name" value="Non-receptor_tyrosine_kinases"/>
</dbReference>
<dbReference type="EMBL" id="CAXKWB010037237">
    <property type="protein sequence ID" value="CAL4149440.1"/>
    <property type="molecule type" value="Genomic_DNA"/>
</dbReference>
<gene>
    <name evidence="12" type="ORF">MNOR_LOCUS30446</name>
</gene>
<dbReference type="EC" id="2.7.10.2" evidence="8"/>
<dbReference type="InterPro" id="IPR008266">
    <property type="entry name" value="Tyr_kinase_AS"/>
</dbReference>
<dbReference type="Gene3D" id="1.10.510.10">
    <property type="entry name" value="Transferase(Phosphotransferase) domain 1"/>
    <property type="match status" value="1"/>
</dbReference>
<dbReference type="CDD" id="cd00192">
    <property type="entry name" value="PTKc"/>
    <property type="match status" value="1"/>
</dbReference>
<dbReference type="InterPro" id="IPR000980">
    <property type="entry name" value="SH2"/>
</dbReference>
<dbReference type="InterPro" id="IPR036860">
    <property type="entry name" value="SH2_dom_sf"/>
</dbReference>
<evidence type="ECO:0000256" key="2">
    <source>
        <dbReference type="ARBA" id="ARBA00022741"/>
    </source>
</evidence>
<feature type="region of interest" description="Disordered" evidence="9">
    <location>
        <begin position="1"/>
        <end position="117"/>
    </location>
</feature>
<dbReference type="SUPFAM" id="SSF56112">
    <property type="entry name" value="Protein kinase-like (PK-like)"/>
    <property type="match status" value="1"/>
</dbReference>
<feature type="compositionally biased region" description="Low complexity" evidence="9">
    <location>
        <begin position="22"/>
        <end position="49"/>
    </location>
</feature>
<comment type="similarity">
    <text evidence="8">Belongs to the protein kinase superfamily. Tyr protein kinase family.</text>
</comment>
<accession>A0AAV2S0R0</accession>
<evidence type="ECO:0000256" key="5">
    <source>
        <dbReference type="ARBA" id="ARBA00023137"/>
    </source>
</evidence>
<evidence type="ECO:0000256" key="7">
    <source>
        <dbReference type="PROSITE-ProRule" id="PRU00191"/>
    </source>
</evidence>
<evidence type="ECO:0000259" key="10">
    <source>
        <dbReference type="PROSITE" id="PS50001"/>
    </source>
</evidence>
<dbReference type="PROSITE" id="PS00109">
    <property type="entry name" value="PROTEIN_KINASE_TYR"/>
    <property type="match status" value="1"/>
</dbReference>
<name>A0AAV2S0R0_MEGNR</name>
<dbReference type="InterPro" id="IPR001245">
    <property type="entry name" value="Ser-Thr/Tyr_kinase_cat_dom"/>
</dbReference>
<dbReference type="SUPFAM" id="SSF55550">
    <property type="entry name" value="SH2 domain"/>
    <property type="match status" value="1"/>
</dbReference>
<dbReference type="InterPro" id="IPR000719">
    <property type="entry name" value="Prot_kinase_dom"/>
</dbReference>
<evidence type="ECO:0000256" key="4">
    <source>
        <dbReference type="ARBA" id="ARBA00022840"/>
    </source>
</evidence>
<feature type="compositionally biased region" description="Polar residues" evidence="9">
    <location>
        <begin position="51"/>
        <end position="117"/>
    </location>
</feature>
<evidence type="ECO:0000256" key="9">
    <source>
        <dbReference type="SAM" id="MobiDB-lite"/>
    </source>
</evidence>
<dbReference type="GO" id="GO:0002009">
    <property type="term" value="P:morphogenesis of an epithelium"/>
    <property type="evidence" value="ECO:0007669"/>
    <property type="project" value="UniProtKB-ARBA"/>
</dbReference>
<dbReference type="GO" id="GO:0004715">
    <property type="term" value="F:non-membrane spanning protein tyrosine kinase activity"/>
    <property type="evidence" value="ECO:0007669"/>
    <property type="project" value="UniProtKB-EC"/>
</dbReference>
<dbReference type="Pfam" id="PF00017">
    <property type="entry name" value="SH2"/>
    <property type="match status" value="1"/>
</dbReference>
<evidence type="ECO:0000256" key="6">
    <source>
        <dbReference type="ARBA" id="ARBA00051245"/>
    </source>
</evidence>
<evidence type="ECO:0000256" key="8">
    <source>
        <dbReference type="RuleBase" id="RU362096"/>
    </source>
</evidence>
<evidence type="ECO:0000256" key="3">
    <source>
        <dbReference type="ARBA" id="ARBA00022777"/>
    </source>
</evidence>
<dbReference type="SMART" id="SM00252">
    <property type="entry name" value="SH2"/>
    <property type="match status" value="1"/>
</dbReference>
<sequence length="513" mass="59382">NSQQSPPLSRNIQQSPPLSRNSQQRPPLSRNSQQSPPQSRNSQQSIPIPRMSQQSIPPSRTDEQSTPLSIMSQQSPPLSRYRSQTIPVSRMDQQSTSVTRMSQQSPHQSRNSQQSIPLQKYKESLQNYDWFVGQVTRQTISSHLLGLPCRDGSFVVRNSQTSDDIVISVREGDDVKHYIIRHNREGYFHVVASRSEYHPLFTSISELVQYYQENTFGNKGFKLTKALLQSPRRKSSSVWEVNPRHLTMLQTIKNGSFATVNKALWRLPGSEEENVVAVKIFFKDTSDMQSEFITTIKSMKKLRHPNLVRMFGFCAQGQQMIIMEYIYHEDLVTFLKQGFGSTFQPVQLLDLCHQVCNGMKYLESQKFIHRDLAARNVLIAEEFKAKISDFGIARVLQDEIYIKKTSFQFDVPFRWSAPEVIEKAEYSCKSDVWSFGILCWEVFSYGQLPFGECTTQSTVHGMLRDGMRLLRPQDCPHQVYNQIMLPCWAWSQLERPTFSQLYEEMQSRIFQMK</sequence>
<protein>
    <recommendedName>
        <fullName evidence="8">Tyrosine-protein kinase</fullName>
        <ecNumber evidence="8">2.7.10.2</ecNumber>
    </recommendedName>
</protein>